<reference evidence="1" key="1">
    <citation type="submission" date="2020-05" db="EMBL/GenBank/DDBJ databases">
        <authorList>
            <person name="Chiriac C."/>
            <person name="Salcher M."/>
            <person name="Ghai R."/>
            <person name="Kavagutti S V."/>
        </authorList>
    </citation>
    <scope>NUCLEOTIDE SEQUENCE</scope>
</reference>
<name>A0A6J7WG42_9CAUD</name>
<dbReference type="EMBL" id="LR798233">
    <property type="protein sequence ID" value="CAB5212863.1"/>
    <property type="molecule type" value="Genomic_DNA"/>
</dbReference>
<gene>
    <name evidence="1" type="ORF">UFOVP191_37</name>
</gene>
<accession>A0A6J7WG42</accession>
<sequence length="38" mass="3923">MKLLLSCIAATALIGAILMAVLSALPLEGDLTHDVRGM</sequence>
<proteinExistence type="predicted"/>
<protein>
    <submittedName>
        <fullName evidence="1">Uncharacterized protein</fullName>
    </submittedName>
</protein>
<organism evidence="1">
    <name type="scientific">uncultured Caudovirales phage</name>
    <dbReference type="NCBI Taxonomy" id="2100421"/>
    <lineage>
        <taxon>Viruses</taxon>
        <taxon>Duplodnaviria</taxon>
        <taxon>Heunggongvirae</taxon>
        <taxon>Uroviricota</taxon>
        <taxon>Caudoviricetes</taxon>
        <taxon>Peduoviridae</taxon>
        <taxon>Maltschvirus</taxon>
        <taxon>Maltschvirus maltsch</taxon>
    </lineage>
</organism>
<evidence type="ECO:0000313" key="1">
    <source>
        <dbReference type="EMBL" id="CAB5212863.1"/>
    </source>
</evidence>